<dbReference type="OrthoDB" id="9808936at2"/>
<dbReference type="GO" id="GO:0005886">
    <property type="term" value="C:plasma membrane"/>
    <property type="evidence" value="ECO:0007669"/>
    <property type="project" value="UniProtKB-SubCell"/>
</dbReference>
<keyword evidence="1 10" id="KW-1003">Cell membrane</keyword>
<feature type="binding site" evidence="10">
    <location>
        <position position="302"/>
    </location>
    <ligand>
        <name>UDP-N-acetyl-alpha-D-glucosamine</name>
        <dbReference type="ChEBI" id="CHEBI:57705"/>
    </ligand>
</feature>
<keyword evidence="3 10" id="KW-0328">Glycosyltransferase</keyword>
<evidence type="ECO:0000256" key="10">
    <source>
        <dbReference type="HAMAP-Rule" id="MF_00033"/>
    </source>
</evidence>
<evidence type="ECO:0000313" key="14">
    <source>
        <dbReference type="Proteomes" id="UP000198825"/>
    </source>
</evidence>
<evidence type="ECO:0000256" key="3">
    <source>
        <dbReference type="ARBA" id="ARBA00022676"/>
    </source>
</evidence>
<feature type="binding site" evidence="10">
    <location>
        <begin position="14"/>
        <end position="16"/>
    </location>
    <ligand>
        <name>UDP-N-acetyl-alpha-D-glucosamine</name>
        <dbReference type="ChEBI" id="CHEBI:57705"/>
    </ligand>
</feature>
<dbReference type="PANTHER" id="PTHR21015">
    <property type="entry name" value="UDP-N-ACETYLGLUCOSAMINE--N-ACETYLMURAMYL-(PENTAPEPTIDE) PYROPHOSPHORYL-UNDECAPRENOL N-ACETYLGLUCOSAMINE TRANSFERASE 1"/>
    <property type="match status" value="1"/>
</dbReference>
<dbReference type="Pfam" id="PF03033">
    <property type="entry name" value="Glyco_transf_28"/>
    <property type="match status" value="1"/>
</dbReference>
<dbReference type="GO" id="GO:0005975">
    <property type="term" value="P:carbohydrate metabolic process"/>
    <property type="evidence" value="ECO:0007669"/>
    <property type="project" value="InterPro"/>
</dbReference>
<dbReference type="SUPFAM" id="SSF53756">
    <property type="entry name" value="UDP-Glycosyltransferase/glycogen phosphorylase"/>
    <property type="match status" value="1"/>
</dbReference>
<dbReference type="InterPro" id="IPR006009">
    <property type="entry name" value="GlcNAc_MurG"/>
</dbReference>
<keyword evidence="7 10" id="KW-0472">Membrane</keyword>
<evidence type="ECO:0000256" key="8">
    <source>
        <dbReference type="ARBA" id="ARBA00023306"/>
    </source>
</evidence>
<dbReference type="Pfam" id="PF04101">
    <property type="entry name" value="Glyco_tran_28_C"/>
    <property type="match status" value="1"/>
</dbReference>
<comment type="function">
    <text evidence="10">Cell wall formation. Catalyzes the transfer of a GlcNAc subunit on undecaprenyl-pyrophosphoryl-MurNAc-pentapeptide (lipid intermediate I) to form undecaprenyl-pyrophosphoryl-MurNAc-(pentapeptide)GlcNAc (lipid intermediate II).</text>
</comment>
<keyword evidence="6 10" id="KW-0573">Peptidoglycan synthesis</keyword>
<keyword evidence="5 10" id="KW-0133">Cell shape</keyword>
<dbReference type="Proteomes" id="UP000198825">
    <property type="component" value="Chromosome I"/>
</dbReference>
<feature type="domain" description="Glycosyltransferase family 28 N-terminal" evidence="11">
    <location>
        <begin position="7"/>
        <end position="146"/>
    </location>
</feature>
<keyword evidence="4 10" id="KW-0808">Transferase</keyword>
<dbReference type="GO" id="GO:0009252">
    <property type="term" value="P:peptidoglycan biosynthetic process"/>
    <property type="evidence" value="ECO:0007669"/>
    <property type="project" value="UniProtKB-UniRule"/>
</dbReference>
<accession>A0A1H2MPY1</accession>
<dbReference type="Gene3D" id="3.40.50.2000">
    <property type="entry name" value="Glycogen Phosphorylase B"/>
    <property type="match status" value="2"/>
</dbReference>
<comment type="subcellular location">
    <subcellularLocation>
        <location evidence="10">Cell membrane</location>
        <topology evidence="10">Peripheral membrane protein</topology>
        <orientation evidence="10">Cytoplasmic side</orientation>
    </subcellularLocation>
</comment>
<feature type="binding site" evidence="10">
    <location>
        <position position="128"/>
    </location>
    <ligand>
        <name>UDP-N-acetyl-alpha-D-glucosamine</name>
        <dbReference type="ChEBI" id="CHEBI:57705"/>
    </ligand>
</feature>
<feature type="binding site" evidence="10">
    <location>
        <position position="165"/>
    </location>
    <ligand>
        <name>UDP-N-acetyl-alpha-D-glucosamine</name>
        <dbReference type="ChEBI" id="CHEBI:57705"/>
    </ligand>
</feature>
<dbReference type="EMBL" id="LT629799">
    <property type="protein sequence ID" value="SDU94961.1"/>
    <property type="molecule type" value="Genomic_DNA"/>
</dbReference>
<dbReference type="UniPathway" id="UPA00219"/>
<comment type="similarity">
    <text evidence="10">Belongs to the glycosyltransferase 28 family. MurG subfamily.</text>
</comment>
<evidence type="ECO:0000256" key="6">
    <source>
        <dbReference type="ARBA" id="ARBA00022984"/>
    </source>
</evidence>
<dbReference type="STRING" id="546874.SAMN04488544_2444"/>
<gene>
    <name evidence="10" type="primary">murG</name>
    <name evidence="13" type="ORF">SAMN04488544_2444</name>
</gene>
<evidence type="ECO:0000256" key="9">
    <source>
        <dbReference type="ARBA" id="ARBA00023316"/>
    </source>
</evidence>
<dbReference type="GO" id="GO:0050511">
    <property type="term" value="F:undecaprenyldiphospho-muramoylpentapeptide beta-N-acetylglucosaminyltransferase activity"/>
    <property type="evidence" value="ECO:0007669"/>
    <property type="project" value="UniProtKB-UniRule"/>
</dbReference>
<keyword evidence="14" id="KW-1185">Reference proteome</keyword>
<dbReference type="GO" id="GO:0008360">
    <property type="term" value="P:regulation of cell shape"/>
    <property type="evidence" value="ECO:0007669"/>
    <property type="project" value="UniProtKB-KW"/>
</dbReference>
<dbReference type="GO" id="GO:0051301">
    <property type="term" value="P:cell division"/>
    <property type="evidence" value="ECO:0007669"/>
    <property type="project" value="UniProtKB-KW"/>
</dbReference>
<keyword evidence="9 10" id="KW-0961">Cell wall biogenesis/degradation</keyword>
<dbReference type="InterPro" id="IPR004276">
    <property type="entry name" value="GlycoTrans_28_N"/>
</dbReference>
<name>A0A1H2MPY1_9ACTN</name>
<dbReference type="GO" id="GO:0051991">
    <property type="term" value="F:UDP-N-acetyl-D-glucosamine:N-acetylmuramoyl-L-alanyl-D-glutamyl-meso-2,6-diaminopimelyl-D-alanyl-D-alanine-diphosphoundecaprenol 4-beta-N-acetylglucosaminlytransferase activity"/>
    <property type="evidence" value="ECO:0007669"/>
    <property type="project" value="RHEA"/>
</dbReference>
<comment type="caution">
    <text evidence="10">Lacks conserved residue(s) required for the propagation of feature annotation.</text>
</comment>
<evidence type="ECO:0000259" key="11">
    <source>
        <dbReference type="Pfam" id="PF03033"/>
    </source>
</evidence>
<dbReference type="PANTHER" id="PTHR21015:SF22">
    <property type="entry name" value="GLYCOSYLTRANSFERASE"/>
    <property type="match status" value="1"/>
</dbReference>
<dbReference type="GO" id="GO:0071555">
    <property type="term" value="P:cell wall organization"/>
    <property type="evidence" value="ECO:0007669"/>
    <property type="project" value="UniProtKB-KW"/>
</dbReference>
<keyword evidence="8 10" id="KW-0131">Cell cycle</keyword>
<evidence type="ECO:0000256" key="7">
    <source>
        <dbReference type="ARBA" id="ARBA00023136"/>
    </source>
</evidence>
<comment type="pathway">
    <text evidence="10">Cell wall biogenesis; peptidoglycan biosynthesis.</text>
</comment>
<feature type="binding site" evidence="10">
    <location>
        <position position="203"/>
    </location>
    <ligand>
        <name>UDP-N-acetyl-alpha-D-glucosamine</name>
        <dbReference type="ChEBI" id="CHEBI:57705"/>
    </ligand>
</feature>
<dbReference type="InterPro" id="IPR007235">
    <property type="entry name" value="Glyco_trans_28_C"/>
</dbReference>
<evidence type="ECO:0000256" key="4">
    <source>
        <dbReference type="ARBA" id="ARBA00022679"/>
    </source>
</evidence>
<reference evidence="14" key="1">
    <citation type="submission" date="2016-10" db="EMBL/GenBank/DDBJ databases">
        <authorList>
            <person name="Varghese N."/>
            <person name="Submissions S."/>
        </authorList>
    </citation>
    <scope>NUCLEOTIDE SEQUENCE [LARGE SCALE GENOMIC DNA]</scope>
    <source>
        <strain evidence="14">DSM 21743</strain>
    </source>
</reference>
<evidence type="ECO:0000256" key="1">
    <source>
        <dbReference type="ARBA" id="ARBA00022475"/>
    </source>
</evidence>
<proteinExistence type="inferred from homology"/>
<evidence type="ECO:0000256" key="5">
    <source>
        <dbReference type="ARBA" id="ARBA00022960"/>
    </source>
</evidence>
<evidence type="ECO:0000259" key="12">
    <source>
        <dbReference type="Pfam" id="PF04101"/>
    </source>
</evidence>
<comment type="catalytic activity">
    <reaction evidence="10">
        <text>di-trans,octa-cis-undecaprenyl diphospho-N-acetyl-alpha-D-muramoyl-L-alanyl-D-glutamyl-meso-2,6-diaminopimeloyl-D-alanyl-D-alanine + UDP-N-acetyl-alpha-D-glucosamine = di-trans,octa-cis-undecaprenyl diphospho-[N-acetyl-alpha-D-glucosaminyl-(1-&gt;4)]-N-acetyl-alpha-D-muramoyl-L-alanyl-D-glutamyl-meso-2,6-diaminopimeloyl-D-alanyl-D-alanine + UDP + H(+)</text>
        <dbReference type="Rhea" id="RHEA:31227"/>
        <dbReference type="ChEBI" id="CHEBI:15378"/>
        <dbReference type="ChEBI" id="CHEBI:57705"/>
        <dbReference type="ChEBI" id="CHEBI:58223"/>
        <dbReference type="ChEBI" id="CHEBI:61387"/>
        <dbReference type="ChEBI" id="CHEBI:61388"/>
        <dbReference type="EC" id="2.4.1.227"/>
    </reaction>
</comment>
<dbReference type="EC" id="2.4.1.227" evidence="10"/>
<dbReference type="CDD" id="cd03785">
    <property type="entry name" value="GT28_MurG"/>
    <property type="match status" value="1"/>
</dbReference>
<sequence>MSAPVSVVLAGGGTAGHTSPLIATAQELLRLAPGSRVVAVGTARGLETTVVPAAGLALELIPPVPMPRRPGPDLLRVPGRLGAAVRAADDVLRRHEADVVVGFGGYVSTPVYLAARARRVPVVVHEQNALPGLANRLAARVTRHVYTSFPGTPLAHATLIGLPLRRGVADLDRAADRPAARAALGLEPEDAGRRPTLLVSGGSQGAASVNAAARGAADDLLRAGVDVLHVLGPKNITDADVRRVDATTGATYVPLAYVEQMERAYAAVDLMLGRCGAGTVMETATVGLPCVFVPYPHGNGEQARNARPVVDAGGGLLLADADCTPAWVAAEVPGLLADPDRLAGMTSALAGTARRDAATVLAERTLAVAHGAGRKEH</sequence>
<organism evidence="13 14">
    <name type="scientific">Microlunatus sagamiharensis</name>
    <dbReference type="NCBI Taxonomy" id="546874"/>
    <lineage>
        <taxon>Bacteria</taxon>
        <taxon>Bacillati</taxon>
        <taxon>Actinomycetota</taxon>
        <taxon>Actinomycetes</taxon>
        <taxon>Propionibacteriales</taxon>
        <taxon>Propionibacteriaceae</taxon>
        <taxon>Microlunatus</taxon>
    </lineage>
</organism>
<protein>
    <recommendedName>
        <fullName evidence="10">UDP-N-acetylglucosamine--N-acetylmuramyl-(pentapeptide) pyrophosphoryl-undecaprenol N-acetylglucosamine transferase</fullName>
        <ecNumber evidence="10">2.4.1.227</ecNumber>
    </recommendedName>
    <alternativeName>
        <fullName evidence="10">Undecaprenyl-PP-MurNAc-pentapeptide-UDPGlcNAc GlcNAc transferase</fullName>
    </alternativeName>
</protein>
<dbReference type="HAMAP" id="MF_00033">
    <property type="entry name" value="MurG"/>
    <property type="match status" value="1"/>
</dbReference>
<evidence type="ECO:0000256" key="2">
    <source>
        <dbReference type="ARBA" id="ARBA00022618"/>
    </source>
</evidence>
<dbReference type="AlphaFoldDB" id="A0A1H2MPY1"/>
<feature type="domain" description="Glycosyl transferase family 28 C-terminal" evidence="12">
    <location>
        <begin position="196"/>
        <end position="358"/>
    </location>
</feature>
<evidence type="ECO:0000313" key="13">
    <source>
        <dbReference type="EMBL" id="SDU94961.1"/>
    </source>
</evidence>
<keyword evidence="2 10" id="KW-0132">Cell division</keyword>
<dbReference type="RefSeq" id="WP_091074694.1">
    <property type="nucleotide sequence ID" value="NZ_LT629799.1"/>
</dbReference>